<name>A0A0F3GNT8_9BACT</name>
<organism evidence="1 2">
    <name type="scientific">Candidatus Magnetobacterium bavaricum</name>
    <dbReference type="NCBI Taxonomy" id="29290"/>
    <lineage>
        <taxon>Bacteria</taxon>
        <taxon>Pseudomonadati</taxon>
        <taxon>Nitrospirota</taxon>
        <taxon>Thermodesulfovibrionia</taxon>
        <taxon>Thermodesulfovibrionales</taxon>
        <taxon>Candidatus Magnetobacteriaceae</taxon>
        <taxon>Candidatus Magnetobacterium</taxon>
    </lineage>
</organism>
<dbReference type="EMBL" id="LACI01001799">
    <property type="protein sequence ID" value="KJU83649.1"/>
    <property type="molecule type" value="Genomic_DNA"/>
</dbReference>
<evidence type="ECO:0000313" key="1">
    <source>
        <dbReference type="EMBL" id="KJU83649.1"/>
    </source>
</evidence>
<protein>
    <submittedName>
        <fullName evidence="1">Uncharacterized protein</fullName>
    </submittedName>
</protein>
<keyword evidence="2" id="KW-1185">Reference proteome</keyword>
<dbReference type="Proteomes" id="UP000033423">
    <property type="component" value="Unassembled WGS sequence"/>
</dbReference>
<gene>
    <name evidence="1" type="ORF">MBAV_004157</name>
</gene>
<proteinExistence type="predicted"/>
<comment type="caution">
    <text evidence="1">The sequence shown here is derived from an EMBL/GenBank/DDBJ whole genome shotgun (WGS) entry which is preliminary data.</text>
</comment>
<reference evidence="1 2" key="1">
    <citation type="submission" date="2015-02" db="EMBL/GenBank/DDBJ databases">
        <title>Single-cell genomics of uncultivated deep-branching MTB reveals a conserved set of magnetosome genes.</title>
        <authorList>
            <person name="Kolinko S."/>
            <person name="Richter M."/>
            <person name="Glockner F.O."/>
            <person name="Brachmann A."/>
            <person name="Schuler D."/>
        </authorList>
    </citation>
    <scope>NUCLEOTIDE SEQUENCE [LARGE SCALE GENOMIC DNA]</scope>
    <source>
        <strain evidence="1">TM-1</strain>
    </source>
</reference>
<evidence type="ECO:0000313" key="2">
    <source>
        <dbReference type="Proteomes" id="UP000033423"/>
    </source>
</evidence>
<sequence>MVVDHVGHAVVRNESVCSSELNPCVPLLFRHQISDVLYWHINVLHFRGSEEEAIT</sequence>
<accession>A0A0F3GNT8</accession>
<dbReference type="AlphaFoldDB" id="A0A0F3GNT8"/>